<accession>K1X5I0</accession>
<gene>
    <name evidence="2" type="ORF">MBM_01049</name>
</gene>
<dbReference type="HOGENOM" id="CLU_588021_0_0_1"/>
<dbReference type="KEGG" id="mbe:MBM_01049"/>
<dbReference type="InParanoid" id="K1X5I0"/>
<reference evidence="2 3" key="1">
    <citation type="journal article" date="2012" name="BMC Genomics">
        <title>Sequencing the genome of Marssonina brunnea reveals fungus-poplar co-evolution.</title>
        <authorList>
            <person name="Zhu S."/>
            <person name="Cao Y.-Z."/>
            <person name="Jiang C."/>
            <person name="Tan B.-Y."/>
            <person name="Wang Z."/>
            <person name="Feng S."/>
            <person name="Zhang L."/>
            <person name="Su X.-H."/>
            <person name="Brejova B."/>
            <person name="Vinar T."/>
            <person name="Xu M."/>
            <person name="Wang M.-X."/>
            <person name="Zhang S.-G."/>
            <person name="Huang M.-R."/>
            <person name="Wu R."/>
            <person name="Zhou Y."/>
        </authorList>
    </citation>
    <scope>NUCLEOTIDE SEQUENCE [LARGE SCALE GENOMIC DNA]</scope>
    <source>
        <strain evidence="2 3">MB_m1</strain>
    </source>
</reference>
<sequence length="465" mass="53337">MASWFSTTTTSLIPLPVTQHLCSKSRHPPFSAPPEAPHHEIDPSGNPLIKVHTCPQNAPDMDASSSEIVKLTPVRVSGNILMENSASFHHATKALDLTNHQVVDQHEDMVEGLELWLKVFHGTLKNEHRHLSVLTLQSFWDAAGLSQKYVFDLKKLSVWFALWLGEQDPQTIDTGEMEKVRELCTAFDHAKGFEIFTLLLAERHGAQHPGIHPAFKMFPPVPTMSYRQSTRCILTIGDVEPGDYEKWGFSNRFLAVYGEVMEHYSDFERLMKTSFDLGILPSYKNFKVLTQSSSTFLRFCRAVDNKASLHNLPTVTRPQMEAAWTFLAFNLFDKMRVPGHFSERAAAELKDVMRMRFLPDQKIERYWRERQEKAGWDAQLIQKMPDGCAEPPEQQTMAEPDEDDEMGEEAKDKNMRVLNLGMNDIEVDDEDDDDDDDDMTREEAIRRLLSLEKSRPEWVPQQHPK</sequence>
<evidence type="ECO:0000313" key="2">
    <source>
        <dbReference type="EMBL" id="EKD20367.1"/>
    </source>
</evidence>
<proteinExistence type="predicted"/>
<name>K1X5I0_MARBU</name>
<evidence type="ECO:0000256" key="1">
    <source>
        <dbReference type="SAM" id="MobiDB-lite"/>
    </source>
</evidence>
<dbReference type="GeneID" id="18756984"/>
<dbReference type="EMBL" id="JH921429">
    <property type="protein sequence ID" value="EKD20367.1"/>
    <property type="molecule type" value="Genomic_DNA"/>
</dbReference>
<dbReference type="OrthoDB" id="268428at2759"/>
<feature type="compositionally biased region" description="Acidic residues" evidence="1">
    <location>
        <begin position="425"/>
        <end position="440"/>
    </location>
</feature>
<feature type="compositionally biased region" description="Basic and acidic residues" evidence="1">
    <location>
        <begin position="441"/>
        <end position="456"/>
    </location>
</feature>
<protein>
    <submittedName>
        <fullName evidence="2">Uncharacterized protein</fullName>
    </submittedName>
</protein>
<evidence type="ECO:0000313" key="3">
    <source>
        <dbReference type="Proteomes" id="UP000006753"/>
    </source>
</evidence>
<feature type="region of interest" description="Disordered" evidence="1">
    <location>
        <begin position="387"/>
        <end position="465"/>
    </location>
</feature>
<keyword evidence="3" id="KW-1185">Reference proteome</keyword>
<feature type="region of interest" description="Disordered" evidence="1">
    <location>
        <begin position="24"/>
        <end position="44"/>
    </location>
</feature>
<organism evidence="2 3">
    <name type="scientific">Marssonina brunnea f. sp. multigermtubi (strain MB_m1)</name>
    <name type="common">Marssonina leaf spot fungus</name>
    <dbReference type="NCBI Taxonomy" id="1072389"/>
    <lineage>
        <taxon>Eukaryota</taxon>
        <taxon>Fungi</taxon>
        <taxon>Dikarya</taxon>
        <taxon>Ascomycota</taxon>
        <taxon>Pezizomycotina</taxon>
        <taxon>Leotiomycetes</taxon>
        <taxon>Helotiales</taxon>
        <taxon>Drepanopezizaceae</taxon>
        <taxon>Drepanopeziza</taxon>
    </lineage>
</organism>
<dbReference type="AlphaFoldDB" id="K1X5I0"/>
<dbReference type="Proteomes" id="UP000006753">
    <property type="component" value="Unassembled WGS sequence"/>
</dbReference>